<keyword evidence="2" id="KW-1185">Reference proteome</keyword>
<evidence type="ECO:0000313" key="2">
    <source>
        <dbReference type="Proteomes" id="UP001526225"/>
    </source>
</evidence>
<name>A0ABT3E520_9LACO</name>
<proteinExistence type="predicted"/>
<reference evidence="1 2" key="1">
    <citation type="submission" date="2022-10" db="EMBL/GenBank/DDBJ databases">
        <title>Weissella fermenti sp. nov., isolated from fermented cabbage.</title>
        <authorList>
            <person name="Lee J.K."/>
            <person name="Baek J.H."/>
            <person name="Choi D.G."/>
            <person name="Kim J.M."/>
            <person name="Jeon C.O."/>
        </authorList>
    </citation>
    <scope>NUCLEOTIDE SEQUENCE [LARGE SCALE GENOMIC DNA]</scope>
    <source>
        <strain evidence="1 2">KACC 18534</strain>
    </source>
</reference>
<organism evidence="1 2">
    <name type="scientific">Weissella ceti</name>
    <dbReference type="NCBI Taxonomy" id="759620"/>
    <lineage>
        <taxon>Bacteria</taxon>
        <taxon>Bacillati</taxon>
        <taxon>Bacillota</taxon>
        <taxon>Bacilli</taxon>
        <taxon>Lactobacillales</taxon>
        <taxon>Lactobacillaceae</taxon>
        <taxon>Weissella</taxon>
    </lineage>
</organism>
<sequence length="300" mass="34567">MGELKEDNQHMRDISEPKQAIKMWLEQCKADDIKPWEYDLKNEIYRLDNTIDVQPCNQGDKRYVAIENLLKSWMGDFGTIINKKETEDCALMQCIYEILWGTQSKHSEGEPNPDVDADVMYSFWIPYKKSMACQGIYNWTNNPYIKSKPETLKPLLSYLEAGKYKKLSDTFEGFARKTHTIGNMALAHVGFNAGGGIVSHNDNATWQVALDDMKQKYTANEWSCLGVTNYDEYNKNFFFDIDEEHRVSAAYVVGMSIDELLAIITGITSEIENRGQAMTKYLIDKVYDQESDIKPDFFVQ</sequence>
<dbReference type="EMBL" id="JAOZFE010000005">
    <property type="protein sequence ID" value="MCW0953506.1"/>
    <property type="molecule type" value="Genomic_DNA"/>
</dbReference>
<gene>
    <name evidence="1" type="ORF">OIT44_05405</name>
</gene>
<dbReference type="RefSeq" id="WP_213409004.1">
    <property type="nucleotide sequence ID" value="NZ_CP074441.1"/>
</dbReference>
<comment type="caution">
    <text evidence="1">The sequence shown here is derived from an EMBL/GenBank/DDBJ whole genome shotgun (WGS) entry which is preliminary data.</text>
</comment>
<protein>
    <submittedName>
        <fullName evidence="1">Uncharacterized protein</fullName>
    </submittedName>
</protein>
<dbReference type="Proteomes" id="UP001526225">
    <property type="component" value="Unassembled WGS sequence"/>
</dbReference>
<accession>A0ABT3E520</accession>
<evidence type="ECO:0000313" key="1">
    <source>
        <dbReference type="EMBL" id="MCW0953506.1"/>
    </source>
</evidence>